<dbReference type="SUPFAM" id="SSF54427">
    <property type="entry name" value="NTF2-like"/>
    <property type="match status" value="1"/>
</dbReference>
<evidence type="ECO:0000313" key="4">
    <source>
        <dbReference type="Proteomes" id="UP000051242"/>
    </source>
</evidence>
<proteinExistence type="predicted"/>
<reference evidence="3 4" key="1">
    <citation type="submission" date="2015-10" db="EMBL/GenBank/DDBJ databases">
        <title>Metagenome-Assembled Genomes uncover a global brackish microbiome.</title>
        <authorList>
            <person name="Hugerth L.W."/>
            <person name="Larsson J."/>
            <person name="Alneberg J."/>
            <person name="Lindh M.V."/>
            <person name="Legrand C."/>
            <person name="Pinhassi J."/>
            <person name="Andersson A.F."/>
        </authorList>
    </citation>
    <scope>NUCLEOTIDE SEQUENCE [LARGE SCALE GENOMIC DNA]</scope>
    <source>
        <strain evidence="3">BACL22 MAG-120619-bin3</strain>
    </source>
</reference>
<protein>
    <recommendedName>
        <fullName evidence="2">SnoaL-like domain-containing protein</fullName>
    </recommendedName>
</protein>
<evidence type="ECO:0000256" key="1">
    <source>
        <dbReference type="SAM" id="MobiDB-lite"/>
    </source>
</evidence>
<sequence length="165" mass="18550">MKVSQHTEQDTAFAPQASPPVGDGNTDLADALKRAYCSLATGNTAELAPLYSEDVYFEDPSHGIQGKAALLERFQHLYSKVDSCNFKFHQTLDTGGEIFLAWTMILRQRGPKSGEVIRVEGASFLKVRNNRIYYHRDYFDLGAFVYENVPMLGSIIKRIKQRLAS</sequence>
<evidence type="ECO:0000313" key="3">
    <source>
        <dbReference type="EMBL" id="KRO79061.1"/>
    </source>
</evidence>
<dbReference type="Gene3D" id="3.10.450.50">
    <property type="match status" value="1"/>
</dbReference>
<dbReference type="EMBL" id="LICD01000223">
    <property type="protein sequence ID" value="KRO79061.1"/>
    <property type="molecule type" value="Genomic_DNA"/>
</dbReference>
<dbReference type="Proteomes" id="UP000051242">
    <property type="component" value="Unassembled WGS sequence"/>
</dbReference>
<comment type="caution">
    <text evidence="3">The sequence shown here is derived from an EMBL/GenBank/DDBJ whole genome shotgun (WGS) entry which is preliminary data.</text>
</comment>
<accession>A0A0R2SVL3</accession>
<dbReference type="Pfam" id="PF12680">
    <property type="entry name" value="SnoaL_2"/>
    <property type="match status" value="1"/>
</dbReference>
<evidence type="ECO:0000259" key="2">
    <source>
        <dbReference type="Pfam" id="PF12680"/>
    </source>
</evidence>
<dbReference type="CDD" id="cd00531">
    <property type="entry name" value="NTF2_like"/>
    <property type="match status" value="1"/>
</dbReference>
<name>A0A0R2SVL3_9GAMM</name>
<gene>
    <name evidence="3" type="ORF">ABR85_05045</name>
</gene>
<feature type="domain" description="SnoaL-like" evidence="2">
    <location>
        <begin position="34"/>
        <end position="135"/>
    </location>
</feature>
<dbReference type="InterPro" id="IPR032710">
    <property type="entry name" value="NTF2-like_dom_sf"/>
</dbReference>
<organism evidence="3 4">
    <name type="scientific">OM182 bacterium BACL3 MAG-120619-bin3</name>
    <dbReference type="NCBI Taxonomy" id="1655593"/>
    <lineage>
        <taxon>Bacteria</taxon>
        <taxon>Pseudomonadati</taxon>
        <taxon>Pseudomonadota</taxon>
        <taxon>Gammaproteobacteria</taxon>
        <taxon>OMG group</taxon>
        <taxon>OM182 clade</taxon>
    </lineage>
</organism>
<feature type="region of interest" description="Disordered" evidence="1">
    <location>
        <begin position="1"/>
        <end position="25"/>
    </location>
</feature>
<dbReference type="AlphaFoldDB" id="A0A0R2SVL3"/>
<dbReference type="InterPro" id="IPR037401">
    <property type="entry name" value="SnoaL-like"/>
</dbReference>